<evidence type="ECO:0000256" key="1">
    <source>
        <dbReference type="ARBA" id="ARBA00008950"/>
    </source>
</evidence>
<dbReference type="EC" id="3.1.4.-" evidence="2"/>
<dbReference type="Gene3D" id="3.60.21.10">
    <property type="match status" value="1"/>
</dbReference>
<comment type="similarity">
    <text evidence="1 2">Belongs to the metallophosphoesterase superfamily. YfcE family.</text>
</comment>
<reference evidence="4 5" key="1">
    <citation type="submission" date="2014-07" db="EMBL/GenBank/DDBJ databases">
        <authorList>
            <person name="Urmite Genomes Urmite Genomes"/>
        </authorList>
    </citation>
    <scope>NUCLEOTIDE SEQUENCE [LARGE SCALE GENOMIC DNA]</scope>
    <source>
        <strain evidence="4 5">13MG44_air</strain>
    </source>
</reference>
<dbReference type="InterPro" id="IPR024654">
    <property type="entry name" value="Calcineurin-like_PHP_lpxH"/>
</dbReference>
<dbReference type="OrthoDB" id="9800565at2"/>
<proteinExistence type="inferred from homology"/>
<dbReference type="PANTHER" id="PTHR11124">
    <property type="entry name" value="VACUOLAR SORTING PROTEIN VPS29"/>
    <property type="match status" value="1"/>
</dbReference>
<evidence type="ECO:0000256" key="2">
    <source>
        <dbReference type="RuleBase" id="RU362039"/>
    </source>
</evidence>
<dbReference type="eggNOG" id="COG0622">
    <property type="taxonomic scope" value="Bacteria"/>
</dbReference>
<dbReference type="RefSeq" id="WP_035809120.1">
    <property type="nucleotide sequence ID" value="NZ_CCSE01000001.1"/>
</dbReference>
<evidence type="ECO:0000313" key="5">
    <source>
        <dbReference type="Proteomes" id="UP000044136"/>
    </source>
</evidence>
<comment type="cofactor">
    <cofactor evidence="2">
        <name>a divalent metal cation</name>
        <dbReference type="ChEBI" id="CHEBI:60240"/>
    </cofactor>
</comment>
<dbReference type="GO" id="GO:0016787">
    <property type="term" value="F:hydrolase activity"/>
    <property type="evidence" value="ECO:0007669"/>
    <property type="project" value="UniProtKB-UniRule"/>
</dbReference>
<dbReference type="SUPFAM" id="SSF56300">
    <property type="entry name" value="Metallo-dependent phosphatases"/>
    <property type="match status" value="1"/>
</dbReference>
<dbReference type="AlphaFoldDB" id="A0A078M304"/>
<dbReference type="InterPro" id="IPR000979">
    <property type="entry name" value="Phosphodiesterase_MJ0936/Vps29"/>
</dbReference>
<evidence type="ECO:0000259" key="3">
    <source>
        <dbReference type="Pfam" id="PF12850"/>
    </source>
</evidence>
<evidence type="ECO:0000313" key="4">
    <source>
        <dbReference type="EMBL" id="CEA00615.1"/>
    </source>
</evidence>
<dbReference type="EMBL" id="CCSE01000001">
    <property type="protein sequence ID" value="CEA00615.1"/>
    <property type="molecule type" value="Genomic_DNA"/>
</dbReference>
<name>A0A078M304_9STAP</name>
<organism evidence="4 5">
    <name type="scientific">Jeotgalicoccus saudimassiliensis</name>
    <dbReference type="NCBI Taxonomy" id="1461582"/>
    <lineage>
        <taxon>Bacteria</taxon>
        <taxon>Bacillati</taxon>
        <taxon>Bacillota</taxon>
        <taxon>Bacilli</taxon>
        <taxon>Bacillales</taxon>
        <taxon>Staphylococcaceae</taxon>
        <taxon>Jeotgalicoccus</taxon>
    </lineage>
</organism>
<dbReference type="NCBIfam" id="TIGR00040">
    <property type="entry name" value="yfcE"/>
    <property type="match status" value="1"/>
</dbReference>
<keyword evidence="2" id="KW-0479">Metal-binding</keyword>
<keyword evidence="5" id="KW-1185">Reference proteome</keyword>
<sequence>MKVLVISDNHSERNILTEVYDTVKPDAAIHLGDSEFPYDDPEMEKFLRVTGNTDRDSNYPETGLHEETGMFYTHGHLFGIKSDRNTLAEKAAETGAKYALYGHSHVAKIEKIQGVYAINPGSITSSRNEYPESYLVIDTDTKIASYYNRKHKLMDEFNLGS</sequence>
<dbReference type="InterPro" id="IPR029052">
    <property type="entry name" value="Metallo-depent_PP-like"/>
</dbReference>
<protein>
    <recommendedName>
        <fullName evidence="2">Phosphoesterase</fullName>
        <ecNumber evidence="2">3.1.4.-</ecNumber>
    </recommendedName>
</protein>
<dbReference type="GO" id="GO:0046872">
    <property type="term" value="F:metal ion binding"/>
    <property type="evidence" value="ECO:0007669"/>
    <property type="project" value="UniProtKB-KW"/>
</dbReference>
<feature type="domain" description="Calcineurin-like phosphoesterase" evidence="3">
    <location>
        <begin position="1"/>
        <end position="142"/>
    </location>
</feature>
<dbReference type="Proteomes" id="UP000044136">
    <property type="component" value="Unassembled WGS sequence"/>
</dbReference>
<dbReference type="STRING" id="1461582.BN1048_01020"/>
<gene>
    <name evidence="4" type="ORF">BN1048_01020</name>
</gene>
<accession>A0A078M304</accession>
<dbReference type="HOGENOM" id="CLU_063749_2_0_9"/>
<dbReference type="Pfam" id="PF12850">
    <property type="entry name" value="Metallophos_2"/>
    <property type="match status" value="1"/>
</dbReference>